<gene>
    <name evidence="1" type="ORF">V6N11_059398</name>
</gene>
<dbReference type="Pfam" id="PF11894">
    <property type="entry name" value="Nup192"/>
    <property type="match status" value="1"/>
</dbReference>
<dbReference type="EMBL" id="JBBPBN010000259">
    <property type="protein sequence ID" value="KAK8491473.1"/>
    <property type="molecule type" value="Genomic_DNA"/>
</dbReference>
<dbReference type="InterPro" id="IPR044840">
    <property type="entry name" value="Nup188"/>
</dbReference>
<accession>A0ABR2AE87</accession>
<dbReference type="PANTHER" id="PTHR31431">
    <property type="entry name" value="NUCLEOPORIN NUP188 HOMOLOG"/>
    <property type="match status" value="1"/>
</dbReference>
<evidence type="ECO:0000313" key="2">
    <source>
        <dbReference type="Proteomes" id="UP001396334"/>
    </source>
</evidence>
<name>A0ABR2AE87_9ROSI</name>
<dbReference type="InterPro" id="IPR021827">
    <property type="entry name" value="Nup186/Nup192/Nup205"/>
</dbReference>
<comment type="caution">
    <text evidence="1">The sequence shown here is derived from an EMBL/GenBank/DDBJ whole genome shotgun (WGS) entry which is preliminary data.</text>
</comment>
<proteinExistence type="predicted"/>
<organism evidence="1 2">
    <name type="scientific">Hibiscus sabdariffa</name>
    <name type="common">roselle</name>
    <dbReference type="NCBI Taxonomy" id="183260"/>
    <lineage>
        <taxon>Eukaryota</taxon>
        <taxon>Viridiplantae</taxon>
        <taxon>Streptophyta</taxon>
        <taxon>Embryophyta</taxon>
        <taxon>Tracheophyta</taxon>
        <taxon>Spermatophyta</taxon>
        <taxon>Magnoliopsida</taxon>
        <taxon>eudicotyledons</taxon>
        <taxon>Gunneridae</taxon>
        <taxon>Pentapetalae</taxon>
        <taxon>rosids</taxon>
        <taxon>malvids</taxon>
        <taxon>Malvales</taxon>
        <taxon>Malvaceae</taxon>
        <taxon>Malvoideae</taxon>
        <taxon>Hibiscus</taxon>
    </lineage>
</organism>
<evidence type="ECO:0000313" key="1">
    <source>
        <dbReference type="EMBL" id="KAK8491473.1"/>
    </source>
</evidence>
<sequence>MYYCDINSKNVKQTFEFNPPYYKRYLPLLCFGVRVLVDDQLWQPPLNPSIFLFGGEPFSSLLTDLENASPSDDLPEALAKKLKENHVWFVETVSRFKPPNEKSKEALTSSQQIKIGPHELTVKPDFRDKALQVSSYLCLDEVQSYILVDRYLERGNAAENYIVHDPIHVVLLQYFIERQCLFKCTRQILTHALYLGNGLKEGSLVREEAQKLIF</sequence>
<dbReference type="Proteomes" id="UP001396334">
    <property type="component" value="Unassembled WGS sequence"/>
</dbReference>
<protein>
    <submittedName>
        <fullName evidence="1">Uncharacterized protein</fullName>
    </submittedName>
</protein>
<reference evidence="1 2" key="1">
    <citation type="journal article" date="2024" name="G3 (Bethesda)">
        <title>Genome assembly of Hibiscus sabdariffa L. provides insights into metabolisms of medicinal natural products.</title>
        <authorList>
            <person name="Kim T."/>
        </authorList>
    </citation>
    <scope>NUCLEOTIDE SEQUENCE [LARGE SCALE GENOMIC DNA]</scope>
    <source>
        <strain evidence="1">TK-2024</strain>
        <tissue evidence="1">Old leaves</tissue>
    </source>
</reference>
<keyword evidence="2" id="KW-1185">Reference proteome</keyword>
<dbReference type="PANTHER" id="PTHR31431:SF1">
    <property type="entry name" value="NUCLEOPORIN NUP188"/>
    <property type="match status" value="1"/>
</dbReference>